<evidence type="ECO:0000313" key="5">
    <source>
        <dbReference type="Proteomes" id="UP001349994"/>
    </source>
</evidence>
<evidence type="ECO:0000259" key="3">
    <source>
        <dbReference type="Pfam" id="PF17853"/>
    </source>
</evidence>
<dbReference type="InterPro" id="IPR051448">
    <property type="entry name" value="CdaR-like_regulators"/>
</dbReference>
<dbReference type="Pfam" id="PF13556">
    <property type="entry name" value="HTH_30"/>
    <property type="match status" value="1"/>
</dbReference>
<dbReference type="InterPro" id="IPR042070">
    <property type="entry name" value="PucR_C-HTH_sf"/>
</dbReference>
<accession>A0ABU6IKK8</accession>
<comment type="similarity">
    <text evidence="1">Belongs to the CdaR family.</text>
</comment>
<comment type="caution">
    <text evidence="4">The sequence shown here is derived from an EMBL/GenBank/DDBJ whole genome shotgun (WGS) entry which is preliminary data.</text>
</comment>
<sequence length="522" mass="58507">MELAKIMSALEQKFPVTQLSTAGAANIRNIYLLDRELDSFEPDVLYVGDFDQISPGAEVPPQTPLLLCGTVPREFTLSHGCLAFFPEDRLFALFNFAKDFLAEETMLVAQLSQYVVAAGRENDLQVIVDEASRIIGNPLILMDISYNIMALSEGYPIEGSPFENSIVDGQFTDEWLLFALEADKVEAERKQRGEYVGYPDNEPYFSSCLRREHPVLCCKLYANNKNLGYLISHSCNTPFTDRHTAQLAVISNVVASTIEGRFGLKNMGSAQEKLLADILEAESPKEIEGLFYKFSYLAAGQIPDKMCAVVLDPDGDARQNIVPYLRLRLKALLPQALVAYSGHHLVAVIPINAEAPTLSPADTTALEELAVQDGVRAGISNPCTDIRQLPQAVLQATRALEYGSRYEKFSHLSWYCDNVFFEMLTACQNKLPLSNMTHPVLELLSDYDQAHGTDLHHTLQVYLLNNKNIYRCTDLLHLSRSSLYYRLNRIKELTGADIDDSDMAFDLLCSFKTEEFARRNVR</sequence>
<dbReference type="RefSeq" id="WP_338211460.1">
    <property type="nucleotide sequence ID" value="NZ_JAYMFF010000024.1"/>
</dbReference>
<dbReference type="Pfam" id="PF17853">
    <property type="entry name" value="GGDEF_2"/>
    <property type="match status" value="1"/>
</dbReference>
<keyword evidence="5" id="KW-1185">Reference proteome</keyword>
<organism evidence="4 5">
    <name type="scientific">Adlercreutzia wanghongyangiae</name>
    <dbReference type="NCBI Taxonomy" id="3111451"/>
    <lineage>
        <taxon>Bacteria</taxon>
        <taxon>Bacillati</taxon>
        <taxon>Actinomycetota</taxon>
        <taxon>Coriobacteriia</taxon>
        <taxon>Eggerthellales</taxon>
        <taxon>Eggerthellaceae</taxon>
        <taxon>Adlercreutzia</taxon>
    </lineage>
</organism>
<dbReference type="InterPro" id="IPR025736">
    <property type="entry name" value="PucR_C-HTH_dom"/>
</dbReference>
<gene>
    <name evidence="4" type="ORF">VIN30_10585</name>
</gene>
<proteinExistence type="inferred from homology"/>
<dbReference type="EMBL" id="JAYMFF010000024">
    <property type="protein sequence ID" value="MEC4176893.1"/>
    <property type="molecule type" value="Genomic_DNA"/>
</dbReference>
<dbReference type="Gene3D" id="1.10.10.2840">
    <property type="entry name" value="PucR C-terminal helix-turn-helix domain"/>
    <property type="match status" value="1"/>
</dbReference>
<evidence type="ECO:0000313" key="4">
    <source>
        <dbReference type="EMBL" id="MEC4176893.1"/>
    </source>
</evidence>
<evidence type="ECO:0000259" key="2">
    <source>
        <dbReference type="Pfam" id="PF13556"/>
    </source>
</evidence>
<name>A0ABU6IKK8_9ACTN</name>
<reference evidence="4 5" key="1">
    <citation type="submission" date="2024-01" db="EMBL/GenBank/DDBJ databases">
        <title>novel species in genus Adlercreutzia.</title>
        <authorList>
            <person name="Liu X."/>
        </authorList>
    </citation>
    <scope>NUCLEOTIDE SEQUENCE [LARGE SCALE GENOMIC DNA]</scope>
    <source>
        <strain evidence="4 5">R7</strain>
    </source>
</reference>
<dbReference type="Proteomes" id="UP001349994">
    <property type="component" value="Unassembled WGS sequence"/>
</dbReference>
<protein>
    <submittedName>
        <fullName evidence="4">Helix-turn-helix domain-containing protein</fullName>
    </submittedName>
</protein>
<dbReference type="PANTHER" id="PTHR33744:SF1">
    <property type="entry name" value="DNA-BINDING TRANSCRIPTIONAL ACTIVATOR ADER"/>
    <property type="match status" value="1"/>
</dbReference>
<feature type="domain" description="CdaR GGDEF-like" evidence="3">
    <location>
        <begin position="305"/>
        <end position="401"/>
    </location>
</feature>
<dbReference type="InterPro" id="IPR041522">
    <property type="entry name" value="CdaR_GGDEF"/>
</dbReference>
<evidence type="ECO:0000256" key="1">
    <source>
        <dbReference type="ARBA" id="ARBA00006754"/>
    </source>
</evidence>
<dbReference type="PANTHER" id="PTHR33744">
    <property type="entry name" value="CARBOHYDRATE DIACID REGULATOR"/>
    <property type="match status" value="1"/>
</dbReference>
<feature type="domain" description="PucR C-terminal helix-turn-helix" evidence="2">
    <location>
        <begin position="455"/>
        <end position="511"/>
    </location>
</feature>